<reference evidence="13" key="1">
    <citation type="submission" date="2021-01" db="UniProtKB">
        <authorList>
            <consortium name="EnsemblMetazoa"/>
        </authorList>
    </citation>
    <scope>IDENTIFICATION</scope>
</reference>
<dbReference type="RefSeq" id="XP_022672909.1">
    <property type="nucleotide sequence ID" value="XM_022817174.1"/>
</dbReference>
<keyword evidence="11 12" id="KW-1208">Phospholipid metabolism</keyword>
<dbReference type="EnsemblMetazoa" id="XM_022817178">
    <property type="protein sequence ID" value="XP_022672913"/>
    <property type="gene ID" value="LOC111255318"/>
</dbReference>
<evidence type="ECO:0000256" key="11">
    <source>
        <dbReference type="ARBA" id="ARBA00023264"/>
    </source>
</evidence>
<comment type="similarity">
    <text evidence="4 12">Belongs to the phosphatidyl serine synthase family.</text>
</comment>
<feature type="transmembrane region" description="Helical" evidence="12">
    <location>
        <begin position="372"/>
        <end position="395"/>
    </location>
</feature>
<comment type="subcellular location">
    <subcellularLocation>
        <location evidence="1 12">Endoplasmic reticulum membrane</location>
        <topology evidence="1 12">Multi-pass membrane protein</topology>
    </subcellularLocation>
</comment>
<dbReference type="EC" id="2.7.8.29" evidence="12"/>
<dbReference type="RefSeq" id="XP_022672913.1">
    <property type="nucleotide sequence ID" value="XM_022817178.1"/>
</dbReference>
<dbReference type="InParanoid" id="A0A7M7L7Q4"/>
<keyword evidence="9 12" id="KW-0443">Lipid metabolism</keyword>
<feature type="transmembrane region" description="Helical" evidence="12">
    <location>
        <begin position="407"/>
        <end position="427"/>
    </location>
</feature>
<dbReference type="GO" id="GO:0005789">
    <property type="term" value="C:endoplasmic reticulum membrane"/>
    <property type="evidence" value="ECO:0007669"/>
    <property type="project" value="UniProtKB-SubCell"/>
</dbReference>
<dbReference type="Proteomes" id="UP000594260">
    <property type="component" value="Unplaced"/>
</dbReference>
<dbReference type="GO" id="GO:0106245">
    <property type="term" value="F:L-serine-phosphatidylethanolamine phosphatidyltransferase activity"/>
    <property type="evidence" value="ECO:0007669"/>
    <property type="project" value="UniProtKB-UniRule"/>
</dbReference>
<accession>A0A7M7L7Q4</accession>
<proteinExistence type="inferred from homology"/>
<keyword evidence="14" id="KW-1185">Reference proteome</keyword>
<dbReference type="AlphaFoldDB" id="A0A7M7L7Q4"/>
<feature type="transmembrane region" description="Helical" evidence="12">
    <location>
        <begin position="44"/>
        <end position="68"/>
    </location>
</feature>
<comment type="pathway">
    <text evidence="2 12">Phospholipid metabolism; phosphatidylserine biosynthesis.</text>
</comment>
<dbReference type="PANTHER" id="PTHR15362">
    <property type="entry name" value="PHOSPHATIDYLINOSITOL SYNTHASE"/>
    <property type="match status" value="1"/>
</dbReference>
<feature type="transmembrane region" description="Helical" evidence="12">
    <location>
        <begin position="216"/>
        <end position="235"/>
    </location>
</feature>
<evidence type="ECO:0000256" key="5">
    <source>
        <dbReference type="ARBA" id="ARBA00022679"/>
    </source>
</evidence>
<dbReference type="GO" id="GO:0006659">
    <property type="term" value="P:phosphatidylserine biosynthetic process"/>
    <property type="evidence" value="ECO:0007669"/>
    <property type="project" value="UniProtKB-UniRule"/>
</dbReference>
<evidence type="ECO:0000256" key="7">
    <source>
        <dbReference type="ARBA" id="ARBA00022824"/>
    </source>
</evidence>
<keyword evidence="6 12" id="KW-0812">Transmembrane</keyword>
<evidence type="ECO:0000256" key="6">
    <source>
        <dbReference type="ARBA" id="ARBA00022692"/>
    </source>
</evidence>
<dbReference type="GeneID" id="111255318"/>
<evidence type="ECO:0000256" key="3">
    <source>
        <dbReference type="ARBA" id="ARBA00005189"/>
    </source>
</evidence>
<evidence type="ECO:0000256" key="8">
    <source>
        <dbReference type="ARBA" id="ARBA00022989"/>
    </source>
</evidence>
<dbReference type="InterPro" id="IPR004277">
    <property type="entry name" value="PSS"/>
</dbReference>
<name>A0A7M7L7Q4_VARDE</name>
<dbReference type="UniPathway" id="UPA00948"/>
<dbReference type="OrthoDB" id="10265393at2759"/>
<evidence type="ECO:0000256" key="12">
    <source>
        <dbReference type="RuleBase" id="RU368094"/>
    </source>
</evidence>
<keyword evidence="5 12" id="KW-0808">Transferase</keyword>
<feature type="transmembrane region" description="Helical" evidence="12">
    <location>
        <begin position="191"/>
        <end position="210"/>
    </location>
</feature>
<dbReference type="RefSeq" id="XP_022672912.1">
    <property type="nucleotide sequence ID" value="XM_022817177.1"/>
</dbReference>
<keyword evidence="12" id="KW-0444">Lipid biosynthesis</keyword>
<keyword evidence="10 12" id="KW-0472">Membrane</keyword>
<evidence type="ECO:0000313" key="14">
    <source>
        <dbReference type="Proteomes" id="UP000594260"/>
    </source>
</evidence>
<feature type="transmembrane region" description="Helical" evidence="12">
    <location>
        <begin position="433"/>
        <end position="452"/>
    </location>
</feature>
<dbReference type="Pfam" id="PF03034">
    <property type="entry name" value="PSS"/>
    <property type="match status" value="1"/>
</dbReference>
<keyword evidence="12" id="KW-0594">Phospholipid biosynthesis</keyword>
<dbReference type="KEGG" id="vde:111255318"/>
<comment type="catalytic activity">
    <reaction evidence="12">
        <text>a 1,2-diacyl-sn-glycero-3-phosphoethanolamine + L-serine = a 1,2-diacyl-sn-glycero-3-phospho-L-serine + ethanolamine</text>
        <dbReference type="Rhea" id="RHEA:27606"/>
        <dbReference type="ChEBI" id="CHEBI:33384"/>
        <dbReference type="ChEBI" id="CHEBI:57262"/>
        <dbReference type="ChEBI" id="CHEBI:57603"/>
        <dbReference type="ChEBI" id="CHEBI:64612"/>
        <dbReference type="EC" id="2.7.8.29"/>
    </reaction>
</comment>
<comment type="pathway">
    <text evidence="3">Lipid metabolism.</text>
</comment>
<organism evidence="13 14">
    <name type="scientific">Varroa destructor</name>
    <name type="common">Honeybee mite</name>
    <dbReference type="NCBI Taxonomy" id="109461"/>
    <lineage>
        <taxon>Eukaryota</taxon>
        <taxon>Metazoa</taxon>
        <taxon>Ecdysozoa</taxon>
        <taxon>Arthropoda</taxon>
        <taxon>Chelicerata</taxon>
        <taxon>Arachnida</taxon>
        <taxon>Acari</taxon>
        <taxon>Parasitiformes</taxon>
        <taxon>Mesostigmata</taxon>
        <taxon>Gamasina</taxon>
        <taxon>Dermanyssoidea</taxon>
        <taxon>Varroidae</taxon>
        <taxon>Varroa</taxon>
    </lineage>
</organism>
<evidence type="ECO:0000256" key="10">
    <source>
        <dbReference type="ARBA" id="ARBA00023136"/>
    </source>
</evidence>
<evidence type="ECO:0000313" key="13">
    <source>
        <dbReference type="EnsemblMetazoa" id="XP_022672910"/>
    </source>
</evidence>
<dbReference type="EnsemblMetazoa" id="XM_022817175">
    <property type="protein sequence ID" value="XP_022672910"/>
    <property type="gene ID" value="LOC111255318"/>
</dbReference>
<evidence type="ECO:0000256" key="1">
    <source>
        <dbReference type="ARBA" id="ARBA00004477"/>
    </source>
</evidence>
<evidence type="ECO:0000256" key="4">
    <source>
        <dbReference type="ARBA" id="ARBA00008671"/>
    </source>
</evidence>
<dbReference type="EnsemblMetazoa" id="XM_022817174">
    <property type="protein sequence ID" value="XP_022672909"/>
    <property type="gene ID" value="LOC111255318"/>
</dbReference>
<evidence type="ECO:0000256" key="9">
    <source>
        <dbReference type="ARBA" id="ARBA00023098"/>
    </source>
</evidence>
<keyword evidence="8 12" id="KW-1133">Transmembrane helix</keyword>
<keyword evidence="7 12" id="KW-0256">Endoplasmic reticulum</keyword>
<comment type="function">
    <text evidence="12">Catalyzes a base-exchange reaction in which the polar head group of phosphatidylethanolamine (PE) is replaced by L-serine.</text>
</comment>
<feature type="transmembrane region" description="Helical" evidence="12">
    <location>
        <begin position="103"/>
        <end position="124"/>
    </location>
</feature>
<dbReference type="RefSeq" id="XP_022672910.1">
    <property type="nucleotide sequence ID" value="XM_022817175.1"/>
</dbReference>
<sequence>MGSCTRQLDFRTDCILTPNSKRCESRRKLSVLSRLSMLHSKKQVANAVACLGFVCLMLYIVQVVISFVKHSSGTSMAALASTLTLSVLFLPEDPFYPPLKYGWRLFTGLVIFCNLCNLYALLFIHDVDTYSRTVRSVFPQSNQAVSLRTEYGVNCDPVTWQKIYTHLDIFAVAHLVGCAFKAIIFRQYEILWIYSIVWEMTEYCFVHLLPNFAECWWDRILLDVVICNGLGYYIGMQFCKMNNLHMFDWHSERISRRLITFCCVSGQRRKSPDAIFYDKDDRGKRRDRIEYECHKAKKPSRDLTCLISSTSSKHIGVSPAANAASVEETGSAGRPSMDLALAIFLSLFVGQISELNTFLYKHFFNISPHAHLMAARTTLCAVIPIPLIANLFAMTRGTQTLLTHSKFVLLLSITDTLFSIKFGLMTFPFLDFFMVSLWVSAMIILTFICIVARSVRAVFCREDCSLSAKQSTAVMYKVK</sequence>
<evidence type="ECO:0000256" key="2">
    <source>
        <dbReference type="ARBA" id="ARBA00004916"/>
    </source>
</evidence>
<dbReference type="EnsemblMetazoa" id="XM_022817177">
    <property type="protein sequence ID" value="XP_022672912"/>
    <property type="gene ID" value="LOC111255318"/>
</dbReference>
<dbReference type="PANTHER" id="PTHR15362:SF15">
    <property type="entry name" value="PHOSPHATIDYLSERINE SYNTHASE 1"/>
    <property type="match status" value="1"/>
</dbReference>
<feature type="transmembrane region" description="Helical" evidence="12">
    <location>
        <begin position="339"/>
        <end position="360"/>
    </location>
</feature>
<protein>
    <recommendedName>
        <fullName evidence="12">Phosphatidylserine synthase</fullName>
        <ecNumber evidence="12">2.7.8.29</ecNumber>
    </recommendedName>
    <alternativeName>
        <fullName evidence="12">Serine-exchange enzyme</fullName>
    </alternativeName>
</protein>